<evidence type="ECO:0000256" key="3">
    <source>
        <dbReference type="ARBA" id="ARBA00022448"/>
    </source>
</evidence>
<keyword evidence="7 9" id="KW-0472">Membrane</keyword>
<dbReference type="RefSeq" id="WP_188975531.1">
    <property type="nucleotide sequence ID" value="NZ_BMPG01000001.1"/>
</dbReference>
<dbReference type="AlphaFoldDB" id="A0A830FFE4"/>
<comment type="subcellular location">
    <subcellularLocation>
        <location evidence="1">Cell membrane</location>
        <topology evidence="1">Multi-pass membrane protein</topology>
    </subcellularLocation>
</comment>
<sequence length="255" mass="26046">MNRDAFRAGVRDALPLLLGIVPFGLVSGVAAVDAGFSLAQAMGLSVFVFAGASQLAALSLVQEGAPALVVVATAVVINLRMGMYSASLAPHFREYTTRWKAAMAYVLTDQAYALSVARYRGGDVDKRPYYLGVALTLWVVWQAATVVGLVVGGGVPESWGLSFTVPLVFLALLVPAVEDRATGVAAAVGAVAGTLGAVYLPLHLGLLAGGLCGVAAGLLVDNPDETDDAGDETAAGGETAGEPPRDADATEEVSE</sequence>
<dbReference type="OrthoDB" id="213715at2157"/>
<evidence type="ECO:0000256" key="6">
    <source>
        <dbReference type="ARBA" id="ARBA00022989"/>
    </source>
</evidence>
<keyword evidence="11" id="KW-1185">Reference proteome</keyword>
<dbReference type="PANTHER" id="PTHR34979">
    <property type="entry name" value="INNER MEMBRANE PROTEIN YGAZ"/>
    <property type="match status" value="1"/>
</dbReference>
<feature type="transmembrane region" description="Helical" evidence="9">
    <location>
        <begin position="129"/>
        <end position="152"/>
    </location>
</feature>
<organism evidence="10 11">
    <name type="scientific">Halocalculus aciditolerans</name>
    <dbReference type="NCBI Taxonomy" id="1383812"/>
    <lineage>
        <taxon>Archaea</taxon>
        <taxon>Methanobacteriati</taxon>
        <taxon>Methanobacteriota</taxon>
        <taxon>Stenosarchaea group</taxon>
        <taxon>Halobacteria</taxon>
        <taxon>Halobacteriales</taxon>
        <taxon>Halobacteriaceae</taxon>
        <taxon>Halocalculus</taxon>
    </lineage>
</organism>
<dbReference type="InterPro" id="IPR011606">
    <property type="entry name" value="Brnchd-chn_aa_trnsp_permease"/>
</dbReference>
<keyword evidence="5 9" id="KW-0812">Transmembrane</keyword>
<evidence type="ECO:0000256" key="2">
    <source>
        <dbReference type="ARBA" id="ARBA00010735"/>
    </source>
</evidence>
<proteinExistence type="inferred from homology"/>
<feature type="transmembrane region" description="Helical" evidence="9">
    <location>
        <begin position="158"/>
        <end position="177"/>
    </location>
</feature>
<reference evidence="10" key="2">
    <citation type="submission" date="2020-09" db="EMBL/GenBank/DDBJ databases">
        <authorList>
            <person name="Sun Q."/>
            <person name="Ohkuma M."/>
        </authorList>
    </citation>
    <scope>NUCLEOTIDE SEQUENCE</scope>
    <source>
        <strain evidence="10">JCM 19596</strain>
    </source>
</reference>
<evidence type="ECO:0000256" key="9">
    <source>
        <dbReference type="SAM" id="Phobius"/>
    </source>
</evidence>
<evidence type="ECO:0000256" key="8">
    <source>
        <dbReference type="SAM" id="MobiDB-lite"/>
    </source>
</evidence>
<feature type="region of interest" description="Disordered" evidence="8">
    <location>
        <begin position="223"/>
        <end position="255"/>
    </location>
</feature>
<name>A0A830FFE4_9EURY</name>
<dbReference type="GO" id="GO:0005886">
    <property type="term" value="C:plasma membrane"/>
    <property type="evidence" value="ECO:0007669"/>
    <property type="project" value="UniProtKB-SubCell"/>
</dbReference>
<evidence type="ECO:0000256" key="1">
    <source>
        <dbReference type="ARBA" id="ARBA00004651"/>
    </source>
</evidence>
<feature type="transmembrane region" description="Helical" evidence="9">
    <location>
        <begin position="12"/>
        <end position="32"/>
    </location>
</feature>
<dbReference type="GO" id="GO:1903785">
    <property type="term" value="P:L-valine transmembrane transport"/>
    <property type="evidence" value="ECO:0007669"/>
    <property type="project" value="TreeGrafter"/>
</dbReference>
<dbReference type="PANTHER" id="PTHR34979:SF1">
    <property type="entry name" value="INNER MEMBRANE PROTEIN YGAZ"/>
    <property type="match status" value="1"/>
</dbReference>
<evidence type="ECO:0000256" key="7">
    <source>
        <dbReference type="ARBA" id="ARBA00023136"/>
    </source>
</evidence>
<evidence type="ECO:0000313" key="10">
    <source>
        <dbReference type="EMBL" id="GGL49984.1"/>
    </source>
</evidence>
<evidence type="ECO:0000256" key="5">
    <source>
        <dbReference type="ARBA" id="ARBA00022692"/>
    </source>
</evidence>
<comment type="caution">
    <text evidence="10">The sequence shown here is derived from an EMBL/GenBank/DDBJ whole genome shotgun (WGS) entry which is preliminary data.</text>
</comment>
<accession>A0A830FFE4</accession>
<dbReference type="Pfam" id="PF03591">
    <property type="entry name" value="AzlC"/>
    <property type="match status" value="1"/>
</dbReference>
<feature type="compositionally biased region" description="Low complexity" evidence="8">
    <location>
        <begin position="232"/>
        <end position="242"/>
    </location>
</feature>
<keyword evidence="4" id="KW-1003">Cell membrane</keyword>
<gene>
    <name evidence="10" type="ORF">GCM10009039_05170</name>
</gene>
<evidence type="ECO:0000256" key="4">
    <source>
        <dbReference type="ARBA" id="ARBA00022475"/>
    </source>
</evidence>
<dbReference type="Proteomes" id="UP000607197">
    <property type="component" value="Unassembled WGS sequence"/>
</dbReference>
<evidence type="ECO:0000313" key="11">
    <source>
        <dbReference type="Proteomes" id="UP000607197"/>
    </source>
</evidence>
<feature type="transmembrane region" description="Helical" evidence="9">
    <location>
        <begin position="184"/>
        <end position="202"/>
    </location>
</feature>
<reference evidence="10" key="1">
    <citation type="journal article" date="2014" name="Int. J. Syst. Evol. Microbiol.">
        <title>Complete genome sequence of Corynebacterium casei LMG S-19264T (=DSM 44701T), isolated from a smear-ripened cheese.</title>
        <authorList>
            <consortium name="US DOE Joint Genome Institute (JGI-PGF)"/>
            <person name="Walter F."/>
            <person name="Albersmeier A."/>
            <person name="Kalinowski J."/>
            <person name="Ruckert C."/>
        </authorList>
    </citation>
    <scope>NUCLEOTIDE SEQUENCE</scope>
    <source>
        <strain evidence="10">JCM 19596</strain>
    </source>
</reference>
<keyword evidence="3" id="KW-0813">Transport</keyword>
<protein>
    <submittedName>
        <fullName evidence="10">AzlC family protein</fullName>
    </submittedName>
</protein>
<keyword evidence="6 9" id="KW-1133">Transmembrane helix</keyword>
<dbReference type="EMBL" id="BMPG01000001">
    <property type="protein sequence ID" value="GGL49984.1"/>
    <property type="molecule type" value="Genomic_DNA"/>
</dbReference>
<comment type="similarity">
    <text evidence="2">Belongs to the AzlC family.</text>
</comment>